<dbReference type="GO" id="GO:0008610">
    <property type="term" value="P:lipid biosynthetic process"/>
    <property type="evidence" value="ECO:0007669"/>
    <property type="project" value="TreeGrafter"/>
</dbReference>
<dbReference type="RefSeq" id="WP_184727878.1">
    <property type="nucleotide sequence ID" value="NZ_JACHIW010000001.1"/>
</dbReference>
<gene>
    <name evidence="3" type="ORF">BJ970_004345</name>
</gene>
<dbReference type="Pfam" id="PF00975">
    <property type="entry name" value="Thioesterase"/>
    <property type="match status" value="1"/>
</dbReference>
<dbReference type="PANTHER" id="PTHR11487">
    <property type="entry name" value="THIOESTERASE"/>
    <property type="match status" value="1"/>
</dbReference>
<dbReference type="AlphaFoldDB" id="A0A840QAM1"/>
<name>A0A840QAM1_9PSEU</name>
<evidence type="ECO:0000259" key="2">
    <source>
        <dbReference type="Pfam" id="PF00975"/>
    </source>
</evidence>
<dbReference type="Proteomes" id="UP000584374">
    <property type="component" value="Unassembled WGS sequence"/>
</dbReference>
<comment type="similarity">
    <text evidence="1">Belongs to the thioesterase family.</text>
</comment>
<dbReference type="EMBL" id="JACHIW010000001">
    <property type="protein sequence ID" value="MBB5156811.1"/>
    <property type="molecule type" value="Genomic_DNA"/>
</dbReference>
<dbReference type="SUPFAM" id="SSF53474">
    <property type="entry name" value="alpha/beta-Hydrolases"/>
    <property type="match status" value="1"/>
</dbReference>
<evidence type="ECO:0000313" key="4">
    <source>
        <dbReference type="Proteomes" id="UP000584374"/>
    </source>
</evidence>
<dbReference type="PANTHER" id="PTHR11487:SF0">
    <property type="entry name" value="S-ACYL FATTY ACID SYNTHASE THIOESTERASE, MEDIUM CHAIN"/>
    <property type="match status" value="1"/>
</dbReference>
<comment type="caution">
    <text evidence="3">The sequence shown here is derived from an EMBL/GenBank/DDBJ whole genome shotgun (WGS) entry which is preliminary data.</text>
</comment>
<proteinExistence type="inferred from homology"/>
<evidence type="ECO:0000256" key="1">
    <source>
        <dbReference type="ARBA" id="ARBA00007169"/>
    </source>
</evidence>
<dbReference type="InterPro" id="IPR001031">
    <property type="entry name" value="Thioesterase"/>
</dbReference>
<protein>
    <submittedName>
        <fullName evidence="3">Surfactin synthase thioesterase subunit</fullName>
    </submittedName>
</protein>
<sequence length="238" mass="25652">MPLSLMCLPYAGAGAALFRPWQGDAGLPFEVVPVQLPGRDEWFVEDPCTSMVDAARVCADQIREAAGGGPYAVFGHSFGALLGYETVRLLVAEGGPPPVHLVVSGAAAPGLPRPRMNGARLDDEAFVARLRDLVGYDHGAWHDPELRELLLPALRTDLEIQDRYVPAPGPALPLPVTVLCGTEDTLVGHDDAAQWERFTMAGASAVDVPGPHMYFTENWPLLWKTLGAVLEMSTGREF</sequence>
<keyword evidence="4" id="KW-1185">Reference proteome</keyword>
<reference evidence="3 4" key="1">
    <citation type="submission" date="2020-08" db="EMBL/GenBank/DDBJ databases">
        <title>Sequencing the genomes of 1000 actinobacteria strains.</title>
        <authorList>
            <person name="Klenk H.-P."/>
        </authorList>
    </citation>
    <scope>NUCLEOTIDE SEQUENCE [LARGE SCALE GENOMIC DNA]</scope>
    <source>
        <strain evidence="3 4">DSM 45584</strain>
    </source>
</reference>
<organism evidence="3 4">
    <name type="scientific">Saccharopolyspora phatthalungensis</name>
    <dbReference type="NCBI Taxonomy" id="664693"/>
    <lineage>
        <taxon>Bacteria</taxon>
        <taxon>Bacillati</taxon>
        <taxon>Actinomycetota</taxon>
        <taxon>Actinomycetes</taxon>
        <taxon>Pseudonocardiales</taxon>
        <taxon>Pseudonocardiaceae</taxon>
        <taxon>Saccharopolyspora</taxon>
    </lineage>
</organism>
<dbReference type="InterPro" id="IPR029058">
    <property type="entry name" value="AB_hydrolase_fold"/>
</dbReference>
<evidence type="ECO:0000313" key="3">
    <source>
        <dbReference type="EMBL" id="MBB5156811.1"/>
    </source>
</evidence>
<dbReference type="InterPro" id="IPR012223">
    <property type="entry name" value="TEII"/>
</dbReference>
<feature type="domain" description="Thioesterase" evidence="2">
    <location>
        <begin position="5"/>
        <end position="218"/>
    </location>
</feature>
<accession>A0A840QAM1</accession>
<dbReference type="Gene3D" id="3.40.50.1820">
    <property type="entry name" value="alpha/beta hydrolase"/>
    <property type="match status" value="1"/>
</dbReference>